<dbReference type="NCBIfam" id="TIGR00996">
    <property type="entry name" value="Mtu_fam_mce"/>
    <property type="match status" value="1"/>
</dbReference>
<dbReference type="PANTHER" id="PTHR33371">
    <property type="entry name" value="INTERMEMBRANE PHOSPHOLIPID TRANSPORT SYSTEM BINDING PROTEIN MLAD-RELATED"/>
    <property type="match status" value="1"/>
</dbReference>
<evidence type="ECO:0000313" key="4">
    <source>
        <dbReference type="EMBL" id="NEK86260.1"/>
    </source>
</evidence>
<dbReference type="PANTHER" id="PTHR33371:SF15">
    <property type="entry name" value="LIPOPROTEIN LPRN"/>
    <property type="match status" value="1"/>
</dbReference>
<dbReference type="PROSITE" id="PS51257">
    <property type="entry name" value="PROKAR_LIPOPROTEIN"/>
    <property type="match status" value="1"/>
</dbReference>
<gene>
    <name evidence="4" type="ORF">GCU60_10880</name>
</gene>
<organism evidence="4 5">
    <name type="scientific">Blastococcus saxobsidens</name>
    <dbReference type="NCBI Taxonomy" id="138336"/>
    <lineage>
        <taxon>Bacteria</taxon>
        <taxon>Bacillati</taxon>
        <taxon>Actinomycetota</taxon>
        <taxon>Actinomycetes</taxon>
        <taxon>Geodermatophilales</taxon>
        <taxon>Geodermatophilaceae</taxon>
        <taxon>Blastococcus</taxon>
    </lineage>
</organism>
<evidence type="ECO:0000259" key="2">
    <source>
        <dbReference type="Pfam" id="PF02470"/>
    </source>
</evidence>
<proteinExistence type="predicted"/>
<feature type="compositionally biased region" description="Gly residues" evidence="1">
    <location>
        <begin position="366"/>
        <end position="383"/>
    </location>
</feature>
<dbReference type="EMBL" id="JAAGWG010000013">
    <property type="protein sequence ID" value="NEK86260.1"/>
    <property type="molecule type" value="Genomic_DNA"/>
</dbReference>
<name>A0A6L9W483_9ACTN</name>
<evidence type="ECO:0000256" key="1">
    <source>
        <dbReference type="SAM" id="MobiDB-lite"/>
    </source>
</evidence>
<dbReference type="AlphaFoldDB" id="A0A6L9W483"/>
<dbReference type="Pfam" id="PF11887">
    <property type="entry name" value="Mce4_CUP1"/>
    <property type="match status" value="1"/>
</dbReference>
<dbReference type="Pfam" id="PF02470">
    <property type="entry name" value="MlaD"/>
    <property type="match status" value="1"/>
</dbReference>
<reference evidence="4 5" key="1">
    <citation type="submission" date="2019-12" db="EMBL/GenBank/DDBJ databases">
        <title>the WGS of Blastococcus saxobsidens 67B17.</title>
        <authorList>
            <person name="Jiang Z."/>
        </authorList>
    </citation>
    <scope>NUCLEOTIDE SEQUENCE [LARGE SCALE GENOMIC DNA]</scope>
    <source>
        <strain evidence="4 5">67B17</strain>
    </source>
</reference>
<dbReference type="Proteomes" id="UP000479241">
    <property type="component" value="Unassembled WGS sequence"/>
</dbReference>
<evidence type="ECO:0000259" key="3">
    <source>
        <dbReference type="Pfam" id="PF11887"/>
    </source>
</evidence>
<comment type="caution">
    <text evidence="4">The sequence shown here is derived from an EMBL/GenBank/DDBJ whole genome shotgun (WGS) entry which is preliminary data.</text>
</comment>
<protein>
    <submittedName>
        <fullName evidence="4">MCE family protein</fullName>
    </submittedName>
</protein>
<accession>A0A6L9W483</accession>
<dbReference type="RefSeq" id="WP_163205031.1">
    <property type="nucleotide sequence ID" value="NZ_JAAGWG010000013.1"/>
</dbReference>
<dbReference type="InterPro" id="IPR005693">
    <property type="entry name" value="Mce"/>
</dbReference>
<dbReference type="InterPro" id="IPR003399">
    <property type="entry name" value="Mce/MlaD"/>
</dbReference>
<feature type="compositionally biased region" description="Low complexity" evidence="1">
    <location>
        <begin position="384"/>
        <end position="398"/>
    </location>
</feature>
<dbReference type="GO" id="GO:0005576">
    <property type="term" value="C:extracellular region"/>
    <property type="evidence" value="ECO:0007669"/>
    <property type="project" value="TreeGrafter"/>
</dbReference>
<feature type="domain" description="Mammalian cell entry C-terminal" evidence="3">
    <location>
        <begin position="125"/>
        <end position="294"/>
    </location>
</feature>
<dbReference type="InterPro" id="IPR024516">
    <property type="entry name" value="Mce_C"/>
</dbReference>
<sequence>MTRTHRLLALGAGVLLLTGCGFRGAYSFSLPGGADLGDQPYTVQIEFLDVLDLVPQSGVRVADVPVGRVEEIELGEDWTALVTVTVNGDVDLPANAVAGIQQSSLLGEKYIELAAPAGEVQPQGELTDGDRITLDRTNRNVEVEELLGALSLVLNGGGLTQLQIINRELGDALEGRESAIKETLSQLDTFIGGLDDQKAEINRALDNANALAATLAERTATIETALDTIGPGLDVINEQRDLLVSMLEGLARLGEVGTRVIEQSAANTVADLQLLQPVLTQLAAAGPDLAGSLELLLTYPFPDSSLSALNYRQAQSGGMALFANMTATIDFDLSTILCRYVVDQNGSLRELPVTDLLVGERCGTEGGAGTGGGAGGGTGGGTTTTGAPTTGTPSPGLGDVLGTVVDPGAREPAGRAGLLEMPEVGP</sequence>
<evidence type="ECO:0000313" key="5">
    <source>
        <dbReference type="Proteomes" id="UP000479241"/>
    </source>
</evidence>
<dbReference type="InterPro" id="IPR052336">
    <property type="entry name" value="MlaD_Phospholipid_Transporter"/>
</dbReference>
<feature type="domain" description="Mce/MlaD" evidence="2">
    <location>
        <begin position="40"/>
        <end position="114"/>
    </location>
</feature>
<feature type="region of interest" description="Disordered" evidence="1">
    <location>
        <begin position="366"/>
        <end position="426"/>
    </location>
</feature>